<accession>A0AAV4R851</accession>
<dbReference type="SUPFAM" id="SSF47769">
    <property type="entry name" value="SAM/Pointed domain"/>
    <property type="match status" value="1"/>
</dbReference>
<feature type="compositionally biased region" description="Pro residues" evidence="1">
    <location>
        <begin position="58"/>
        <end position="74"/>
    </location>
</feature>
<dbReference type="InterPro" id="IPR001660">
    <property type="entry name" value="SAM"/>
</dbReference>
<dbReference type="CDD" id="cd09487">
    <property type="entry name" value="SAM_superfamily"/>
    <property type="match status" value="1"/>
</dbReference>
<feature type="compositionally biased region" description="Low complexity" evidence="1">
    <location>
        <begin position="683"/>
        <end position="698"/>
    </location>
</feature>
<feature type="compositionally biased region" description="Low complexity" evidence="1">
    <location>
        <begin position="31"/>
        <end position="50"/>
    </location>
</feature>
<organism evidence="3 4">
    <name type="scientific">Caerostris extrusa</name>
    <name type="common">Bark spider</name>
    <name type="synonym">Caerostris bankana</name>
    <dbReference type="NCBI Taxonomy" id="172846"/>
    <lineage>
        <taxon>Eukaryota</taxon>
        <taxon>Metazoa</taxon>
        <taxon>Ecdysozoa</taxon>
        <taxon>Arthropoda</taxon>
        <taxon>Chelicerata</taxon>
        <taxon>Arachnida</taxon>
        <taxon>Araneae</taxon>
        <taxon>Araneomorphae</taxon>
        <taxon>Entelegynae</taxon>
        <taxon>Araneoidea</taxon>
        <taxon>Araneidae</taxon>
        <taxon>Caerostris</taxon>
    </lineage>
</organism>
<reference evidence="3 4" key="1">
    <citation type="submission" date="2021-06" db="EMBL/GenBank/DDBJ databases">
        <title>Caerostris extrusa draft genome.</title>
        <authorList>
            <person name="Kono N."/>
            <person name="Arakawa K."/>
        </authorList>
    </citation>
    <scope>NUCLEOTIDE SEQUENCE [LARGE SCALE GENOMIC DNA]</scope>
</reference>
<comment type="caution">
    <text evidence="3">The sequence shown here is derived from an EMBL/GenBank/DDBJ whole genome shotgun (WGS) entry which is preliminary data.</text>
</comment>
<feature type="region of interest" description="Disordered" evidence="1">
    <location>
        <begin position="462"/>
        <end position="515"/>
    </location>
</feature>
<feature type="region of interest" description="Disordered" evidence="1">
    <location>
        <begin position="534"/>
        <end position="559"/>
    </location>
</feature>
<dbReference type="SMART" id="SM00454">
    <property type="entry name" value="SAM"/>
    <property type="match status" value="1"/>
</dbReference>
<feature type="compositionally biased region" description="Polar residues" evidence="1">
    <location>
        <begin position="547"/>
        <end position="556"/>
    </location>
</feature>
<evidence type="ECO:0000259" key="2">
    <source>
        <dbReference type="SMART" id="SM00454"/>
    </source>
</evidence>
<dbReference type="Gene3D" id="1.10.150.50">
    <property type="entry name" value="Transcription Factor, Ets-1"/>
    <property type="match status" value="1"/>
</dbReference>
<proteinExistence type="predicted"/>
<feature type="domain" description="SAM" evidence="2">
    <location>
        <begin position="820"/>
        <end position="884"/>
    </location>
</feature>
<feature type="region of interest" description="Disordered" evidence="1">
    <location>
        <begin position="683"/>
        <end position="722"/>
    </location>
</feature>
<sequence length="892" mass="98789">MVLTAVIPGGSDVDYTAGAIQPCSLYSSQPENSSMSQQNAASSSSSENANITSDYKPALPPKPFQGPPVYREPPIPPVHDESIHHPDICINSSPSSHQRPNVIENGVYSNPPHVNDRPDRLGSRTHAWVQEHKTSEKLVGEKLSSLQRKLRSFLSQSSSKELTELEKTSSIEESKVEGRDNWNFQSAADVKYSRPRTVGSVSYNMNTPSTNEQLNYISASSFGSNSVALSLPQSTNHAHHYKPFQPERHPFAASANVSEHEDATDPDQMRDTCNRLFSREQRISWTNYLNPRNSYSNNIKSSYDYDKLVPKEVIGRPSQEKKPEISANCEAIYGGAHIMPREYKTFNEEASATGGSSNETKVPTEAIEAASADVLPTNAADCGDATDVYKSSSESGRGTMHSSMHGSKSVVSPHSSGVSAASNLDTSIDSDHSASGAIWGQQSRSCQDKRYSEEFQINKVKHIYETPNTSGTCRQSGEKEEQDDASSESLSITPPLPPLSPAPSPPASVENSPKLSSRAKYKLSLSASALNSCYGKSSDHQQKASKWKSSQYTKASGSGHRLGIAHTNCASRKCNSSPPSRHHSRTQLAYPCYLDNADPELTSTTTGLDMESLLDDDDYSSDLSATASTMEPNEVSMIRKQLEGLETMYSEILRLLGVKNSCKANAFASSLDVSRHSRRKLNGSLSSLTGRSSTSRGNHSFVDKRGFSEKRRSKECRTSSASKRLQRLESHVVTLARSVAHLSSEMRTQHVLVQELENMRQDVTWVQERLRLMQLAQGCHPSNAPGKGHQLTMHRDWDNFHKEVLELLNPSRAKKLTKFFGDEPPLIRQFLKRLGYEKYAVNFENEKIGIKELPYLTEERLQKMGIPMGPRIRILQEAQSCYPQNQYKVYIV</sequence>
<dbReference type="Proteomes" id="UP001054945">
    <property type="component" value="Unassembled WGS sequence"/>
</dbReference>
<feature type="compositionally biased region" description="Basic and acidic residues" evidence="1">
    <location>
        <begin position="701"/>
        <end position="717"/>
    </location>
</feature>
<dbReference type="EMBL" id="BPLR01007471">
    <property type="protein sequence ID" value="GIY17146.1"/>
    <property type="molecule type" value="Genomic_DNA"/>
</dbReference>
<dbReference type="InterPro" id="IPR013761">
    <property type="entry name" value="SAM/pointed_sf"/>
</dbReference>
<evidence type="ECO:0000313" key="4">
    <source>
        <dbReference type="Proteomes" id="UP001054945"/>
    </source>
</evidence>
<feature type="region of interest" description="Disordered" evidence="1">
    <location>
        <begin position="24"/>
        <end position="74"/>
    </location>
</feature>
<feature type="compositionally biased region" description="Polar residues" evidence="1">
    <location>
        <begin position="389"/>
        <end position="427"/>
    </location>
</feature>
<dbReference type="AlphaFoldDB" id="A0AAV4R851"/>
<keyword evidence="4" id="KW-1185">Reference proteome</keyword>
<name>A0AAV4R851_CAEEX</name>
<protein>
    <submittedName>
        <fullName evidence="3">SAM domain-containing protein</fullName>
    </submittedName>
</protein>
<evidence type="ECO:0000256" key="1">
    <source>
        <dbReference type="SAM" id="MobiDB-lite"/>
    </source>
</evidence>
<gene>
    <name evidence="3" type="primary">AVEN_82844_1</name>
    <name evidence="3" type="ORF">CEXT_636421</name>
</gene>
<feature type="compositionally biased region" description="Pro residues" evidence="1">
    <location>
        <begin position="494"/>
        <end position="506"/>
    </location>
</feature>
<evidence type="ECO:0000313" key="3">
    <source>
        <dbReference type="EMBL" id="GIY17146.1"/>
    </source>
</evidence>
<feature type="region of interest" description="Disordered" evidence="1">
    <location>
        <begin position="388"/>
        <end position="428"/>
    </location>
</feature>
<dbReference type="Pfam" id="PF07647">
    <property type="entry name" value="SAM_2"/>
    <property type="match status" value="1"/>
</dbReference>
<feature type="compositionally biased region" description="Polar residues" evidence="1">
    <location>
        <begin position="466"/>
        <end position="475"/>
    </location>
</feature>